<dbReference type="Pfam" id="PF12533">
    <property type="entry name" value="Neuro_bHLH"/>
    <property type="match status" value="1"/>
</dbReference>
<evidence type="ECO:0000259" key="4">
    <source>
        <dbReference type="Pfam" id="PF12533"/>
    </source>
</evidence>
<reference evidence="5" key="2">
    <citation type="submission" date="2025-09" db="UniProtKB">
        <authorList>
            <consortium name="Ensembl"/>
        </authorList>
    </citation>
    <scope>IDENTIFICATION</scope>
</reference>
<dbReference type="AlphaFoldDB" id="A0A3Q4HA08"/>
<dbReference type="InterPro" id="IPR022575">
    <property type="entry name" value="NeuroD_DUF"/>
</dbReference>
<organism evidence="5 6">
    <name type="scientific">Neolamprologus brichardi</name>
    <name type="common">Fairy cichlid</name>
    <name type="synonym">Lamprologus brichardi</name>
    <dbReference type="NCBI Taxonomy" id="32507"/>
    <lineage>
        <taxon>Eukaryota</taxon>
        <taxon>Metazoa</taxon>
        <taxon>Chordata</taxon>
        <taxon>Craniata</taxon>
        <taxon>Vertebrata</taxon>
        <taxon>Euteleostomi</taxon>
        <taxon>Actinopterygii</taxon>
        <taxon>Neopterygii</taxon>
        <taxon>Teleostei</taxon>
        <taxon>Neoteleostei</taxon>
        <taxon>Acanthomorphata</taxon>
        <taxon>Ovalentaria</taxon>
        <taxon>Cichlomorphae</taxon>
        <taxon>Cichliformes</taxon>
        <taxon>Cichlidae</taxon>
        <taxon>African cichlids</taxon>
        <taxon>Pseudocrenilabrinae</taxon>
        <taxon>Lamprologini</taxon>
        <taxon>Neolamprologus</taxon>
    </lineage>
</organism>
<evidence type="ECO:0000313" key="6">
    <source>
        <dbReference type="Proteomes" id="UP000261580"/>
    </source>
</evidence>
<evidence type="ECO:0000256" key="2">
    <source>
        <dbReference type="ARBA" id="ARBA00023163"/>
    </source>
</evidence>
<evidence type="ECO:0000256" key="1">
    <source>
        <dbReference type="ARBA" id="ARBA00023015"/>
    </source>
</evidence>
<dbReference type="GeneTree" id="ENSGT01120000277677"/>
<sequence length="152" mass="16302">MKRAVSAGGRWFKSTLISPPCRKREAPRPGGSGGSGGRRLSYNPGPEAGGSTTAGRSLRPFGSFCSPFESVNDSSSPDSSASLDMGPLSPPFNFSGLFTLKHEEPVDYRSCHNGLRYCPINQASSSGLGPYDVQLRGQFYQVQGELNKPFHN</sequence>
<keyword evidence="6" id="KW-1185">Reference proteome</keyword>
<keyword evidence="1" id="KW-0805">Transcription regulation</keyword>
<evidence type="ECO:0000313" key="5">
    <source>
        <dbReference type="Ensembl" id="ENSNBRP00000019825.1"/>
    </source>
</evidence>
<feature type="domain" description="Neurogenic differentiation factor" evidence="4">
    <location>
        <begin position="45"/>
        <end position="98"/>
    </location>
</feature>
<dbReference type="STRING" id="32507.ENSNBRP00000019825"/>
<proteinExistence type="predicted"/>
<name>A0A3Q4HA08_NEOBR</name>
<keyword evidence="2" id="KW-0804">Transcription</keyword>
<evidence type="ECO:0000256" key="3">
    <source>
        <dbReference type="SAM" id="MobiDB-lite"/>
    </source>
</evidence>
<feature type="region of interest" description="Disordered" evidence="3">
    <location>
        <begin position="1"/>
        <end position="58"/>
    </location>
</feature>
<dbReference type="Proteomes" id="UP000261580">
    <property type="component" value="Unassembled WGS sequence"/>
</dbReference>
<protein>
    <recommendedName>
        <fullName evidence="4">Neurogenic differentiation factor domain-containing protein</fullName>
    </recommendedName>
</protein>
<accession>A0A3Q4HA08</accession>
<reference evidence="5" key="1">
    <citation type="submission" date="2025-08" db="UniProtKB">
        <authorList>
            <consortium name="Ensembl"/>
        </authorList>
    </citation>
    <scope>IDENTIFICATION</scope>
</reference>
<dbReference type="Ensembl" id="ENSNBRT00000020348.1">
    <property type="protein sequence ID" value="ENSNBRP00000019825.1"/>
    <property type="gene ID" value="ENSNBRG00000015280.1"/>
</dbReference>
<dbReference type="Bgee" id="ENSNBRG00000015280">
    <property type="expression patterns" value="Expressed in brain and 3 other cell types or tissues"/>
</dbReference>